<accession>F9WSL6</accession>
<keyword evidence="2" id="KW-1185">Reference proteome</keyword>
<gene>
    <name evidence="1" type="ORF">TvY486_0034070</name>
</gene>
<name>F9WSL6_TRYVY</name>
<protein>
    <submittedName>
        <fullName evidence="1">Uncharacterized protein</fullName>
    </submittedName>
</protein>
<proteinExistence type="predicted"/>
<dbReference type="AlphaFoldDB" id="F9WSL6"/>
<organism evidence="1 2">
    <name type="scientific">Trypanosoma vivax (strain Y486)</name>
    <dbReference type="NCBI Taxonomy" id="1055687"/>
    <lineage>
        <taxon>Eukaryota</taxon>
        <taxon>Discoba</taxon>
        <taxon>Euglenozoa</taxon>
        <taxon>Kinetoplastea</taxon>
        <taxon>Metakinetoplastina</taxon>
        <taxon>Trypanosomatida</taxon>
        <taxon>Trypanosomatidae</taxon>
        <taxon>Trypanosoma</taxon>
        <taxon>Duttonella</taxon>
    </lineage>
</organism>
<evidence type="ECO:0000313" key="2">
    <source>
        <dbReference type="Proteomes" id="UP000009027"/>
    </source>
</evidence>
<reference evidence="1 2" key="1">
    <citation type="journal article" date="2012" name="Proc. Natl. Acad. Sci. U.S.A.">
        <title>Antigenic diversity is generated by distinct evolutionary mechanisms in African trypanosome species.</title>
        <authorList>
            <person name="Jackson A.P."/>
            <person name="Berry A."/>
            <person name="Aslett M."/>
            <person name="Allison H.C."/>
            <person name="Burton P."/>
            <person name="Vavrova-Anderson J."/>
            <person name="Brown R."/>
            <person name="Browne H."/>
            <person name="Corton N."/>
            <person name="Hauser H."/>
            <person name="Gamble J."/>
            <person name="Gilderthorp R."/>
            <person name="Marcello L."/>
            <person name="McQuillan J."/>
            <person name="Otto T.D."/>
            <person name="Quail M.A."/>
            <person name="Sanders M.J."/>
            <person name="van Tonder A."/>
            <person name="Ginger M.L."/>
            <person name="Field M.C."/>
            <person name="Barry J.D."/>
            <person name="Hertz-Fowler C."/>
            <person name="Berriman M."/>
        </authorList>
    </citation>
    <scope>NUCLEOTIDE SEQUENCE</scope>
    <source>
        <strain evidence="1 2">Y486</strain>
    </source>
</reference>
<dbReference type="VEuPathDB" id="TriTrypDB:TvY486_0034070"/>
<dbReference type="Proteomes" id="UP000009027">
    <property type="component" value="Unassembled WGS sequence"/>
</dbReference>
<evidence type="ECO:0000313" key="1">
    <source>
        <dbReference type="EMBL" id="CCD20555.1"/>
    </source>
</evidence>
<dbReference type="EMBL" id="CAEX01005878">
    <property type="protein sequence ID" value="CCD20555.1"/>
    <property type="molecule type" value="Genomic_DNA"/>
</dbReference>
<sequence length="22" mass="2286">MATARARLSAPRASTAPIFLLA</sequence>